<keyword evidence="7 10" id="KW-0626">Porin</keyword>
<evidence type="ECO:0000256" key="2">
    <source>
        <dbReference type="ARBA" id="ARBA00022448"/>
    </source>
</evidence>
<evidence type="ECO:0000256" key="8">
    <source>
        <dbReference type="ARBA" id="ARBA00023136"/>
    </source>
</evidence>
<keyword evidence="9 10" id="KW-0998">Cell outer membrane</keyword>
<proteinExistence type="inferred from homology"/>
<keyword evidence="4 10" id="KW-0812">Transmembrane</keyword>
<dbReference type="GO" id="GO:0009279">
    <property type="term" value="C:cell outer membrane"/>
    <property type="evidence" value="ECO:0007669"/>
    <property type="project" value="UniProtKB-SubCell"/>
</dbReference>
<dbReference type="OrthoDB" id="7801681at2"/>
<evidence type="ECO:0000256" key="10">
    <source>
        <dbReference type="RuleBase" id="RU364005"/>
    </source>
</evidence>
<comment type="domain">
    <text evidence="10">Consists of 16-stranded beta-barrel sheets, with large surface-exposed loops, that form a transmembrane pore at the center of each barrel. The pore is partially ocluded by a peptide loop that folds into the pore lumen.</text>
</comment>
<evidence type="ECO:0000256" key="3">
    <source>
        <dbReference type="ARBA" id="ARBA00022452"/>
    </source>
</evidence>
<comment type="caution">
    <text evidence="11">The sequence shown here is derived from an EMBL/GenBank/DDBJ whole genome shotgun (WGS) entry which is preliminary data.</text>
</comment>
<keyword evidence="6 10" id="KW-0406">Ion transport</keyword>
<dbReference type="GO" id="GO:0006811">
    <property type="term" value="P:monoatomic ion transport"/>
    <property type="evidence" value="ECO:0007669"/>
    <property type="project" value="UniProtKB-KW"/>
</dbReference>
<evidence type="ECO:0000256" key="6">
    <source>
        <dbReference type="ARBA" id="ARBA00023065"/>
    </source>
</evidence>
<sequence length="354" mass="38442">MKLQSALLASAALLAAASGARAADAIVAVEPQATNNYVEACDAFGKGYFYIPGTETCLDIGGYVRFQVETQDNNSWDVYSKGQLDIQAKTDTELGALTSRIAINAYAYSDGTSDNVELSQAYVGLGGFQAGYFKTYWDEDLTGEVDRLSGNTKMTEIRYGFIGSGFYGGLAVDALTPDMVGIKTADPDTAKIGVAGRIGMAMGGINAKLDVGYDTYNEEAGLRAMSNFAMGPGSLELAALYNTGANAYSETWDINDGSDYYGYTEWAVAGGYRMNVTDKLTITPQVQYSKLKTDNTLSGLDSDPDLWSGGVYFEYQVVDNLWAKLNVQYTDYNSTLKNNGKNNWDGYFRLERDF</sequence>
<dbReference type="GO" id="GO:0046930">
    <property type="term" value="C:pore complex"/>
    <property type="evidence" value="ECO:0007669"/>
    <property type="project" value="UniProtKB-KW"/>
</dbReference>
<evidence type="ECO:0000313" key="12">
    <source>
        <dbReference type="Proteomes" id="UP000318801"/>
    </source>
</evidence>
<evidence type="ECO:0000256" key="1">
    <source>
        <dbReference type="ARBA" id="ARBA00009521"/>
    </source>
</evidence>
<comment type="function">
    <text evidence="10">Forms passive diffusion pores that allow small molecular weight hydrophilic materials across the outer membrane.</text>
</comment>
<keyword evidence="3 10" id="KW-1134">Transmembrane beta strand</keyword>
<dbReference type="InterPro" id="IPR003684">
    <property type="entry name" value="Porin_alphabac"/>
</dbReference>
<keyword evidence="2 10" id="KW-0813">Transport</keyword>
<dbReference type="RefSeq" id="WP_141147711.1">
    <property type="nucleotide sequence ID" value="NZ_VHLG01000002.1"/>
</dbReference>
<evidence type="ECO:0000256" key="5">
    <source>
        <dbReference type="ARBA" id="ARBA00022729"/>
    </source>
</evidence>
<keyword evidence="12" id="KW-1185">Reference proteome</keyword>
<keyword evidence="8 10" id="KW-0472">Membrane</keyword>
<dbReference type="EMBL" id="VHLG01000002">
    <property type="protein sequence ID" value="TPW32200.1"/>
    <property type="molecule type" value="Genomic_DNA"/>
</dbReference>
<reference evidence="11 12" key="1">
    <citation type="submission" date="2019-06" db="EMBL/GenBank/DDBJ databases">
        <authorList>
            <person name="Li M."/>
        </authorList>
    </citation>
    <scope>NUCLEOTIDE SEQUENCE [LARGE SCALE GENOMIC DNA]</scope>
    <source>
        <strain evidence="11 12">BGMRC2036</strain>
    </source>
</reference>
<dbReference type="SUPFAM" id="SSF56935">
    <property type="entry name" value="Porins"/>
    <property type="match status" value="1"/>
</dbReference>
<organism evidence="11 12">
    <name type="scientific">Martelella alba</name>
    <dbReference type="NCBI Taxonomy" id="2590451"/>
    <lineage>
        <taxon>Bacteria</taxon>
        <taxon>Pseudomonadati</taxon>
        <taxon>Pseudomonadota</taxon>
        <taxon>Alphaproteobacteria</taxon>
        <taxon>Hyphomicrobiales</taxon>
        <taxon>Aurantimonadaceae</taxon>
        <taxon>Martelella</taxon>
    </lineage>
</organism>
<feature type="signal peptide" evidence="10">
    <location>
        <begin position="1"/>
        <end position="22"/>
    </location>
</feature>
<name>A0A506UE17_9HYPH</name>
<evidence type="ECO:0000256" key="4">
    <source>
        <dbReference type="ARBA" id="ARBA00022692"/>
    </source>
</evidence>
<comment type="subcellular location">
    <subcellularLocation>
        <location evidence="10">Cell outer membrane</location>
        <topology evidence="10">Multi-pass membrane protein</topology>
    </subcellularLocation>
</comment>
<feature type="chain" id="PRO_5021503954" description="Porin" evidence="10">
    <location>
        <begin position="23"/>
        <end position="354"/>
    </location>
</feature>
<dbReference type="AlphaFoldDB" id="A0A506UE17"/>
<keyword evidence="5 10" id="KW-0732">Signal</keyword>
<evidence type="ECO:0000313" key="11">
    <source>
        <dbReference type="EMBL" id="TPW32200.1"/>
    </source>
</evidence>
<comment type="similarity">
    <text evidence="1 10">Belongs to the alphaproteobacteria porin family.</text>
</comment>
<evidence type="ECO:0000256" key="7">
    <source>
        <dbReference type="ARBA" id="ARBA00023114"/>
    </source>
</evidence>
<gene>
    <name evidence="11" type="ORF">FJU08_04085</name>
</gene>
<protein>
    <recommendedName>
        <fullName evidence="10">Porin</fullName>
    </recommendedName>
</protein>
<evidence type="ECO:0000256" key="9">
    <source>
        <dbReference type="ARBA" id="ARBA00023237"/>
    </source>
</evidence>
<dbReference type="Proteomes" id="UP000318801">
    <property type="component" value="Unassembled WGS sequence"/>
</dbReference>
<dbReference type="GO" id="GO:0015288">
    <property type="term" value="F:porin activity"/>
    <property type="evidence" value="ECO:0007669"/>
    <property type="project" value="UniProtKB-KW"/>
</dbReference>
<dbReference type="Pfam" id="PF02530">
    <property type="entry name" value="Porin_2"/>
    <property type="match status" value="1"/>
</dbReference>
<accession>A0A506UE17</accession>